<dbReference type="Pfam" id="PF05523">
    <property type="entry name" value="FdtA"/>
    <property type="match status" value="1"/>
</dbReference>
<organism evidence="2 3">
    <name type="scientific">Chryseobacterium oryzae</name>
    <dbReference type="NCBI Taxonomy" id="2929799"/>
    <lineage>
        <taxon>Bacteria</taxon>
        <taxon>Pseudomonadati</taxon>
        <taxon>Bacteroidota</taxon>
        <taxon>Flavobacteriia</taxon>
        <taxon>Flavobacteriales</taxon>
        <taxon>Weeksellaceae</taxon>
        <taxon>Chryseobacterium group</taxon>
        <taxon>Chryseobacterium</taxon>
    </lineage>
</organism>
<dbReference type="InterPro" id="IPR008894">
    <property type="entry name" value="QdtA_cupin_dom"/>
</dbReference>
<evidence type="ECO:0000259" key="1">
    <source>
        <dbReference type="Pfam" id="PF05523"/>
    </source>
</evidence>
<accession>A0ABY4BH47</accession>
<dbReference type="CDD" id="cd20292">
    <property type="entry name" value="cupin_QdtA-like"/>
    <property type="match status" value="1"/>
</dbReference>
<dbReference type="RefSeq" id="WP_243576771.1">
    <property type="nucleotide sequence ID" value="NZ_CP094529.1"/>
</dbReference>
<gene>
    <name evidence="2" type="ORF">MTP08_01570</name>
</gene>
<keyword evidence="3" id="KW-1185">Reference proteome</keyword>
<dbReference type="Gene3D" id="2.60.120.10">
    <property type="entry name" value="Jelly Rolls"/>
    <property type="match status" value="1"/>
</dbReference>
<proteinExistence type="predicted"/>
<feature type="domain" description="Sugar 3,4-ketoisomerase QdtA cupin" evidence="1">
    <location>
        <begin position="9"/>
        <end position="132"/>
    </location>
</feature>
<evidence type="ECO:0000313" key="2">
    <source>
        <dbReference type="EMBL" id="UOE38497.1"/>
    </source>
</evidence>
<dbReference type="InterPro" id="IPR014710">
    <property type="entry name" value="RmlC-like_jellyroll"/>
</dbReference>
<name>A0ABY4BH47_9FLAO</name>
<dbReference type="EMBL" id="CP094529">
    <property type="protein sequence ID" value="UOE38497.1"/>
    <property type="molecule type" value="Genomic_DNA"/>
</dbReference>
<reference evidence="2 3" key="1">
    <citation type="submission" date="2022-03" db="EMBL/GenBank/DDBJ databases">
        <title>Chryseobacterium sp. isolated from the Andong Sikhe.</title>
        <authorList>
            <person name="Won M."/>
            <person name="Kim S.-J."/>
            <person name="Kwon S.-W."/>
        </authorList>
    </citation>
    <scope>NUCLEOTIDE SEQUENCE [LARGE SCALE GENOMIC DNA]</scope>
    <source>
        <strain evidence="2 3">ADR-1</strain>
    </source>
</reference>
<evidence type="ECO:0000313" key="3">
    <source>
        <dbReference type="Proteomes" id="UP000831068"/>
    </source>
</evidence>
<protein>
    <submittedName>
        <fullName evidence="2">FdtA/QdtA family cupin domain-containing protein</fullName>
    </submittedName>
</protein>
<dbReference type="Proteomes" id="UP000831068">
    <property type="component" value="Chromosome"/>
</dbReference>
<dbReference type="SUPFAM" id="SSF51182">
    <property type="entry name" value="RmlC-like cupins"/>
    <property type="match status" value="1"/>
</dbReference>
<sequence length="135" mass="15742">MKDYTKPFLIEFPKIGGSALGYISVAENENLPFVPKRLYWTYFTPEEVERGGHSHYDLQQILIAVAGRIQVTTELVNGDKETFLLDKPNVGLYIPKMCWRDMKYTHNAVQICIASIEYDEKDYIRDYSEFLKHGR</sequence>
<dbReference type="InterPro" id="IPR011051">
    <property type="entry name" value="RmlC_Cupin_sf"/>
</dbReference>